<name>A0A9N8EBB7_9STRA</name>
<dbReference type="InterPro" id="IPR049227">
    <property type="entry name" value="DUF6824"/>
</dbReference>
<accession>A0A9N8EBB7</accession>
<dbReference type="Pfam" id="PF20710">
    <property type="entry name" value="DUF6824"/>
    <property type="match status" value="1"/>
</dbReference>
<dbReference type="OrthoDB" id="48818at2759"/>
<protein>
    <recommendedName>
        <fullName evidence="2">DUF6824 domain-containing protein</fullName>
    </recommendedName>
</protein>
<gene>
    <name evidence="3" type="ORF">SEMRO_714_G191640.1</name>
</gene>
<comment type="caution">
    <text evidence="3">The sequence shown here is derived from an EMBL/GenBank/DDBJ whole genome shotgun (WGS) entry which is preliminary data.</text>
</comment>
<evidence type="ECO:0000256" key="1">
    <source>
        <dbReference type="SAM" id="MobiDB-lite"/>
    </source>
</evidence>
<proteinExistence type="predicted"/>
<organism evidence="3 4">
    <name type="scientific">Seminavis robusta</name>
    <dbReference type="NCBI Taxonomy" id="568900"/>
    <lineage>
        <taxon>Eukaryota</taxon>
        <taxon>Sar</taxon>
        <taxon>Stramenopiles</taxon>
        <taxon>Ochrophyta</taxon>
        <taxon>Bacillariophyta</taxon>
        <taxon>Bacillariophyceae</taxon>
        <taxon>Bacillariophycidae</taxon>
        <taxon>Naviculales</taxon>
        <taxon>Naviculaceae</taxon>
        <taxon>Seminavis</taxon>
    </lineage>
</organism>
<dbReference type="EMBL" id="CAICTM010000713">
    <property type="protein sequence ID" value="CAB9515420.1"/>
    <property type="molecule type" value="Genomic_DNA"/>
</dbReference>
<dbReference type="Proteomes" id="UP001153069">
    <property type="component" value="Unassembled WGS sequence"/>
</dbReference>
<reference evidence="3" key="1">
    <citation type="submission" date="2020-06" db="EMBL/GenBank/DDBJ databases">
        <authorList>
            <consortium name="Plant Systems Biology data submission"/>
        </authorList>
    </citation>
    <scope>NUCLEOTIDE SEQUENCE</scope>
    <source>
        <strain evidence="3">D6</strain>
    </source>
</reference>
<keyword evidence="4" id="KW-1185">Reference proteome</keyword>
<feature type="region of interest" description="Disordered" evidence="1">
    <location>
        <begin position="221"/>
        <end position="243"/>
    </location>
</feature>
<feature type="domain" description="DUF6824" evidence="2">
    <location>
        <begin position="45"/>
        <end position="129"/>
    </location>
</feature>
<feature type="compositionally biased region" description="Basic and acidic residues" evidence="1">
    <location>
        <begin position="227"/>
        <end position="243"/>
    </location>
</feature>
<evidence type="ECO:0000313" key="4">
    <source>
        <dbReference type="Proteomes" id="UP001153069"/>
    </source>
</evidence>
<dbReference type="AlphaFoldDB" id="A0A9N8EBB7"/>
<evidence type="ECO:0000313" key="3">
    <source>
        <dbReference type="EMBL" id="CAB9515420.1"/>
    </source>
</evidence>
<sequence>MICVMAMNPHGNEAPQHPVDSDSLSRRFDEQRLRPNIDVTINPSDVLCGRGKSSFTHAGNRRFRDAVTSAIDEYNNSESRLAKSRVVQRIVENIKGGGGRFLKKERSTGQWVELDTKSCRDKVGHAIRDAANLIEARKQKEQRKKSSTYSFLEERGRASLPGGVPSVGRGVSSRLSPTNRFEDDDIFYGTLSEGKLEDEDFNDVVDPEDDPFVRHINEVLGPIPPQETRDPLRDFLDNLGRET</sequence>
<evidence type="ECO:0000259" key="2">
    <source>
        <dbReference type="Pfam" id="PF20710"/>
    </source>
</evidence>